<organism evidence="1">
    <name type="scientific">viral metagenome</name>
    <dbReference type="NCBI Taxonomy" id="1070528"/>
    <lineage>
        <taxon>unclassified sequences</taxon>
        <taxon>metagenomes</taxon>
        <taxon>organismal metagenomes</taxon>
    </lineage>
</organism>
<name>A0A6C0AHS3_9ZZZZ</name>
<evidence type="ECO:0000313" key="1">
    <source>
        <dbReference type="EMBL" id="QHS79272.1"/>
    </source>
</evidence>
<protein>
    <submittedName>
        <fullName evidence="1">Uncharacterized protein</fullName>
    </submittedName>
</protein>
<dbReference type="EMBL" id="MN740627">
    <property type="protein sequence ID" value="QHS79272.1"/>
    <property type="molecule type" value="Genomic_DNA"/>
</dbReference>
<proteinExistence type="predicted"/>
<dbReference type="AlphaFoldDB" id="A0A6C0AHS3"/>
<reference evidence="1" key="1">
    <citation type="journal article" date="2020" name="Nature">
        <title>Giant virus diversity and host interactions through global metagenomics.</title>
        <authorList>
            <person name="Schulz F."/>
            <person name="Roux S."/>
            <person name="Paez-Espino D."/>
            <person name="Jungbluth S."/>
            <person name="Walsh D.A."/>
            <person name="Denef V.J."/>
            <person name="McMahon K.D."/>
            <person name="Konstantinidis K.T."/>
            <person name="Eloe-Fadrosh E.A."/>
            <person name="Kyrpides N.C."/>
            <person name="Woyke T."/>
        </authorList>
    </citation>
    <scope>NUCLEOTIDE SEQUENCE</scope>
    <source>
        <strain evidence="1">GVMAG-S-1035118-87</strain>
    </source>
</reference>
<accession>A0A6C0AHS3</accession>
<sequence length="131" mass="15089">MSCVIIHETGEETSDTVAHKTYGTLQHTWKTPTYEIHLYAKKRGRAGTENKFEFPPPMDTPLLFGKCLLLNPAGDLTLEMWREFYESAMQFEDLASESVSEEEIEGEFSHGYLKDDFVVSDNELEEEPYKN</sequence>